<evidence type="ECO:0008006" key="3">
    <source>
        <dbReference type="Google" id="ProtNLM"/>
    </source>
</evidence>
<dbReference type="EMBL" id="JAAIKR010000001">
    <property type="protein sequence ID" value="MBR9726762.1"/>
    <property type="molecule type" value="Genomic_DNA"/>
</dbReference>
<dbReference type="RefSeq" id="WP_153660813.1">
    <property type="nucleotide sequence ID" value="NZ_JAAIKR010000001.1"/>
</dbReference>
<gene>
    <name evidence="1" type="ORF">G3R48_01995</name>
</gene>
<proteinExistence type="predicted"/>
<name>A0ABS5HYH2_9GAMM</name>
<protein>
    <recommendedName>
        <fullName evidence="3">Flagella biosynthesis chaperone for FliD, FliT</fullName>
    </recommendedName>
</protein>
<keyword evidence="2" id="KW-1185">Reference proteome</keyword>
<evidence type="ECO:0000313" key="1">
    <source>
        <dbReference type="EMBL" id="MBR9726762.1"/>
    </source>
</evidence>
<organism evidence="1 2">
    <name type="scientific">Shewanella intestini</name>
    <dbReference type="NCBI Taxonomy" id="2017544"/>
    <lineage>
        <taxon>Bacteria</taxon>
        <taxon>Pseudomonadati</taxon>
        <taxon>Pseudomonadota</taxon>
        <taxon>Gammaproteobacteria</taxon>
        <taxon>Alteromonadales</taxon>
        <taxon>Shewanellaceae</taxon>
        <taxon>Shewanella</taxon>
    </lineage>
</organism>
<comment type="caution">
    <text evidence="1">The sequence shown here is derived from an EMBL/GenBank/DDBJ whole genome shotgun (WGS) entry which is preliminary data.</text>
</comment>
<dbReference type="Proteomes" id="UP000811844">
    <property type="component" value="Unassembled WGS sequence"/>
</dbReference>
<reference evidence="1 2" key="1">
    <citation type="submission" date="2020-02" db="EMBL/GenBank/DDBJ databases">
        <title>Shewanella WXL01 sp. nov., a marine bacterium isolated from green algae in Luhuitou Fringing Reef (Northern South China Sea).</title>
        <authorList>
            <person name="Wang X."/>
        </authorList>
    </citation>
    <scope>NUCLEOTIDE SEQUENCE [LARGE SCALE GENOMIC DNA]</scope>
    <source>
        <strain evidence="1 2">MCCC 1A01895</strain>
    </source>
</reference>
<accession>A0ABS5HYH2</accession>
<sequence>MQNIKNIDQLNQNIEATLKNIADIPAEDEKSDELVQSLLELVGKRQSFVAQFISSDDIGADTLQKQLALTKKYTEQVKVALQHRQDLLSKGRSNKRQINVYQSINSNR</sequence>
<evidence type="ECO:0000313" key="2">
    <source>
        <dbReference type="Proteomes" id="UP000811844"/>
    </source>
</evidence>